<keyword evidence="8 11" id="KW-0067">ATP-binding</keyword>
<dbReference type="NCBIfam" id="TIGR00694">
    <property type="entry name" value="thiM"/>
    <property type="match status" value="1"/>
</dbReference>
<name>A0A2U8DZJ3_9BACT</name>
<keyword evidence="13" id="KW-1185">Reference proteome</keyword>
<dbReference type="GO" id="GO:0009229">
    <property type="term" value="P:thiamine diphosphate biosynthetic process"/>
    <property type="evidence" value="ECO:0007669"/>
    <property type="project" value="UniProtKB-UniRule"/>
</dbReference>
<dbReference type="EC" id="2.7.1.50" evidence="11"/>
<evidence type="ECO:0000256" key="4">
    <source>
        <dbReference type="ARBA" id="ARBA00022679"/>
    </source>
</evidence>
<evidence type="ECO:0000256" key="7">
    <source>
        <dbReference type="ARBA" id="ARBA00022777"/>
    </source>
</evidence>
<dbReference type="GO" id="GO:0000287">
    <property type="term" value="F:magnesium ion binding"/>
    <property type="evidence" value="ECO:0007669"/>
    <property type="project" value="UniProtKB-UniRule"/>
</dbReference>
<evidence type="ECO:0000256" key="9">
    <source>
        <dbReference type="ARBA" id="ARBA00022842"/>
    </source>
</evidence>
<keyword evidence="4 11" id="KW-0808">Transferase</keyword>
<comment type="cofactor">
    <cofactor evidence="2 11">
        <name>Mg(2+)</name>
        <dbReference type="ChEBI" id="CHEBI:18420"/>
    </cofactor>
</comment>
<dbReference type="InterPro" id="IPR000417">
    <property type="entry name" value="Hyethyz_kinase"/>
</dbReference>
<evidence type="ECO:0000256" key="5">
    <source>
        <dbReference type="ARBA" id="ARBA00022723"/>
    </source>
</evidence>
<sequence length="276" mass="28560">MAQNKPAVIVDDIVRVLETLRERRPLVHCMTNEVVKDITANILLAIGASPAMVEHAEEAAEFAAIADALLINVGTLDTTQMEAMRAAIASATLAEKPWVLDPVAIGAISLRTRFSREILAQRPALIRGNASEIIALAGRAGKGRGADSGDSAEHALDAAAQLVAQTGNAVLVTGPVDYALDAARTLACANGHPLLTRVTGVGCAQGALAAACVAVAPDKIHGAAAAAVFMAIAGELAAARAPRPGSFRTALIDELDRLDADTIRKFAKLETVKQNA</sequence>
<comment type="function">
    <text evidence="11">Catalyzes the phosphorylation of the hydroxyl group of 4-methyl-5-beta-hydroxyethylthiazole (THZ).</text>
</comment>
<keyword evidence="5 11" id="KW-0479">Metal-binding</keyword>
<dbReference type="GO" id="GO:0004417">
    <property type="term" value="F:hydroxyethylthiazole kinase activity"/>
    <property type="evidence" value="ECO:0007669"/>
    <property type="project" value="UniProtKB-UniRule"/>
</dbReference>
<evidence type="ECO:0000256" key="8">
    <source>
        <dbReference type="ARBA" id="ARBA00022840"/>
    </source>
</evidence>
<dbReference type="InterPro" id="IPR029056">
    <property type="entry name" value="Ribokinase-like"/>
</dbReference>
<evidence type="ECO:0000256" key="10">
    <source>
        <dbReference type="ARBA" id="ARBA00022977"/>
    </source>
</evidence>
<protein>
    <recommendedName>
        <fullName evidence="11">Hydroxyethylthiazole kinase</fullName>
        <ecNumber evidence="11">2.7.1.50</ecNumber>
    </recommendedName>
    <alternativeName>
        <fullName evidence="11">4-methyl-5-beta-hydroxyethylthiazole kinase</fullName>
        <shortName evidence="11">TH kinase</shortName>
        <shortName evidence="11">Thz kinase</shortName>
    </alternativeName>
</protein>
<feature type="binding site" evidence="11">
    <location>
        <position position="127"/>
    </location>
    <ligand>
        <name>ATP</name>
        <dbReference type="ChEBI" id="CHEBI:30616"/>
    </ligand>
</feature>
<keyword evidence="10 11" id="KW-0784">Thiamine biosynthesis</keyword>
<dbReference type="GO" id="GO:0005524">
    <property type="term" value="F:ATP binding"/>
    <property type="evidence" value="ECO:0007669"/>
    <property type="project" value="UniProtKB-UniRule"/>
</dbReference>
<comment type="pathway">
    <text evidence="3 11">Cofactor biosynthesis; thiamine diphosphate biosynthesis; 4-methyl-5-(2-phosphoethyl)-thiazole from 5-(2-hydroxyethyl)-4-methylthiazole: step 1/1.</text>
</comment>
<dbReference type="HAMAP" id="MF_00228">
    <property type="entry name" value="Thz_kinase"/>
    <property type="match status" value="1"/>
</dbReference>
<dbReference type="Proteomes" id="UP000244896">
    <property type="component" value="Chromosome"/>
</dbReference>
<evidence type="ECO:0000313" key="12">
    <source>
        <dbReference type="EMBL" id="AWI08027.1"/>
    </source>
</evidence>
<dbReference type="EMBL" id="CP023004">
    <property type="protein sequence ID" value="AWI08027.1"/>
    <property type="molecule type" value="Genomic_DNA"/>
</dbReference>
<dbReference type="UniPathway" id="UPA00060">
    <property type="reaction ID" value="UER00139"/>
</dbReference>
<keyword evidence="9 11" id="KW-0460">Magnesium</keyword>
<gene>
    <name evidence="11" type="primary">thiM</name>
    <name evidence="12" type="ORF">CKA38_00990</name>
</gene>
<keyword evidence="7 11" id="KW-0418">Kinase</keyword>
<dbReference type="OrthoDB" id="9778146at2"/>
<accession>A0A2U8DZJ3</accession>
<feature type="binding site" evidence="11">
    <location>
        <position position="200"/>
    </location>
    <ligand>
        <name>substrate</name>
    </ligand>
</feature>
<comment type="similarity">
    <text evidence="11">Belongs to the Thz kinase family.</text>
</comment>
<evidence type="ECO:0000256" key="11">
    <source>
        <dbReference type="HAMAP-Rule" id="MF_00228"/>
    </source>
</evidence>
<dbReference type="SUPFAM" id="SSF53613">
    <property type="entry name" value="Ribokinase-like"/>
    <property type="match status" value="1"/>
</dbReference>
<dbReference type="Gene3D" id="3.40.1190.20">
    <property type="match status" value="1"/>
</dbReference>
<evidence type="ECO:0000256" key="3">
    <source>
        <dbReference type="ARBA" id="ARBA00004868"/>
    </source>
</evidence>
<dbReference type="PRINTS" id="PR01099">
    <property type="entry name" value="HYETHTZKNASE"/>
</dbReference>
<dbReference type="Pfam" id="PF02110">
    <property type="entry name" value="HK"/>
    <property type="match status" value="1"/>
</dbReference>
<feature type="binding site" evidence="11">
    <location>
        <position position="173"/>
    </location>
    <ligand>
        <name>ATP</name>
        <dbReference type="ChEBI" id="CHEBI:30616"/>
    </ligand>
</feature>
<comment type="catalytic activity">
    <reaction evidence="1 11">
        <text>5-(2-hydroxyethyl)-4-methylthiazole + ATP = 4-methyl-5-(2-phosphooxyethyl)-thiazole + ADP + H(+)</text>
        <dbReference type="Rhea" id="RHEA:24212"/>
        <dbReference type="ChEBI" id="CHEBI:15378"/>
        <dbReference type="ChEBI" id="CHEBI:17957"/>
        <dbReference type="ChEBI" id="CHEBI:30616"/>
        <dbReference type="ChEBI" id="CHEBI:58296"/>
        <dbReference type="ChEBI" id="CHEBI:456216"/>
        <dbReference type="EC" id="2.7.1.50"/>
    </reaction>
</comment>
<dbReference type="AlphaFoldDB" id="A0A2U8DZJ3"/>
<organism evidence="12 13">
    <name type="scientific">Ereboglobus luteus</name>
    <dbReference type="NCBI Taxonomy" id="1796921"/>
    <lineage>
        <taxon>Bacteria</taxon>
        <taxon>Pseudomonadati</taxon>
        <taxon>Verrucomicrobiota</taxon>
        <taxon>Opitutia</taxon>
        <taxon>Opitutales</taxon>
        <taxon>Opitutaceae</taxon>
        <taxon>Ereboglobus</taxon>
    </lineage>
</organism>
<evidence type="ECO:0000256" key="1">
    <source>
        <dbReference type="ARBA" id="ARBA00001771"/>
    </source>
</evidence>
<keyword evidence="6 11" id="KW-0547">Nucleotide-binding</keyword>
<dbReference type="NCBIfam" id="NF006830">
    <property type="entry name" value="PRK09355.1"/>
    <property type="match status" value="1"/>
</dbReference>
<evidence type="ECO:0000313" key="13">
    <source>
        <dbReference type="Proteomes" id="UP000244896"/>
    </source>
</evidence>
<dbReference type="KEGG" id="elut:CKA38_00990"/>
<dbReference type="CDD" id="cd01170">
    <property type="entry name" value="THZ_kinase"/>
    <property type="match status" value="1"/>
</dbReference>
<dbReference type="GO" id="GO:0009228">
    <property type="term" value="P:thiamine biosynthetic process"/>
    <property type="evidence" value="ECO:0007669"/>
    <property type="project" value="UniProtKB-KW"/>
</dbReference>
<reference evidence="12 13" key="1">
    <citation type="journal article" date="2018" name="Syst. Appl. Microbiol.">
        <title>Ereboglobus luteus gen. nov. sp. nov. from cockroach guts, and new insights into the oxygen relationship of the genera Opitutus and Didymococcus (Verrucomicrobia: Opitutaceae).</title>
        <authorList>
            <person name="Tegtmeier D."/>
            <person name="Belitz A."/>
            <person name="Radek R."/>
            <person name="Heimerl T."/>
            <person name="Brune A."/>
        </authorList>
    </citation>
    <scope>NUCLEOTIDE SEQUENCE [LARGE SCALE GENOMIC DNA]</scope>
    <source>
        <strain evidence="12 13">Ho45</strain>
    </source>
</reference>
<feature type="binding site" evidence="11">
    <location>
        <position position="52"/>
    </location>
    <ligand>
        <name>substrate</name>
    </ligand>
</feature>
<evidence type="ECO:0000256" key="6">
    <source>
        <dbReference type="ARBA" id="ARBA00022741"/>
    </source>
</evidence>
<dbReference type="RefSeq" id="WP_108823835.1">
    <property type="nucleotide sequence ID" value="NZ_CP023004.1"/>
</dbReference>
<proteinExistence type="inferred from homology"/>
<dbReference type="PIRSF" id="PIRSF000513">
    <property type="entry name" value="Thz_kinase"/>
    <property type="match status" value="1"/>
</dbReference>
<evidence type="ECO:0000256" key="2">
    <source>
        <dbReference type="ARBA" id="ARBA00001946"/>
    </source>
</evidence>